<accession>A0ACB8GHD8</accession>
<protein>
    <submittedName>
        <fullName evidence="1">Uncharacterized protein</fullName>
    </submittedName>
</protein>
<keyword evidence="2" id="KW-1185">Reference proteome</keyword>
<organism evidence="1 2">
    <name type="scientific">Psilocybe cubensis</name>
    <name type="common">Psychedelic mushroom</name>
    <name type="synonym">Stropharia cubensis</name>
    <dbReference type="NCBI Taxonomy" id="181762"/>
    <lineage>
        <taxon>Eukaryota</taxon>
        <taxon>Fungi</taxon>
        <taxon>Dikarya</taxon>
        <taxon>Basidiomycota</taxon>
        <taxon>Agaricomycotina</taxon>
        <taxon>Agaricomycetes</taxon>
        <taxon>Agaricomycetidae</taxon>
        <taxon>Agaricales</taxon>
        <taxon>Agaricineae</taxon>
        <taxon>Strophariaceae</taxon>
        <taxon>Psilocybe</taxon>
    </lineage>
</organism>
<reference evidence="1" key="1">
    <citation type="submission" date="2021-10" db="EMBL/GenBank/DDBJ databases">
        <title>Psilocybe cubensis genome.</title>
        <authorList>
            <person name="Mckernan K.J."/>
            <person name="Crawford S."/>
            <person name="Trippe A."/>
            <person name="Kane L.T."/>
            <person name="Mclaughlin S."/>
        </authorList>
    </citation>
    <scope>NUCLEOTIDE SEQUENCE</scope>
    <source>
        <strain evidence="1">MGC-MH-2018</strain>
    </source>
</reference>
<dbReference type="EMBL" id="JAFIQS020000013">
    <property type="protein sequence ID" value="KAH9474469.1"/>
    <property type="molecule type" value="Genomic_DNA"/>
</dbReference>
<name>A0ACB8GHD8_PSICU</name>
<dbReference type="Proteomes" id="UP000664032">
    <property type="component" value="Unassembled WGS sequence"/>
</dbReference>
<gene>
    <name evidence="1" type="ORF">JR316_0012928</name>
</gene>
<sequence>MEQPSIPDDLPAPITTRNRLPRSRTTSRAPSDASISRPGSRSSMRSARSIQGETQTQLEPASAPAPAFTSAQASGYSEYPYAYYSPIDVEMANYRSGPSQGSGSGSSYRSRYYDPIERSQLPVFRDSSYSANTTSSLDQRLPFTEFMQYEESGIAGSSMTRKRKRDDDDTFHPFMDAEEPQSSSWQTSEPLHPLRLGFEQTSGSGSGYGGSSGSGMSMAAFTTRGAGAGSSQPRPMGSSPSSEHIWKRETEEVAGFLLGTDADNSSQFGSFLSSGPSSQGNPPDKIDRKGKGKAKARTQTPDPSSIIDISDSPPLVKEKKVEAPSSNTTAAKGKNEVVDPLSSYTCPICFSPPVNATLTPCGHICCGSCLFAAVKTTMARATTTYPGVPEARGIKMAKTWITLPETLTSRQLSRRTRFPRLCNALYDFRECVIRVMSTLASRSLMIYVVLPKMDLQTTNVEP</sequence>
<comment type="caution">
    <text evidence="1">The sequence shown here is derived from an EMBL/GenBank/DDBJ whole genome shotgun (WGS) entry which is preliminary data.</text>
</comment>
<proteinExistence type="predicted"/>
<evidence type="ECO:0000313" key="2">
    <source>
        <dbReference type="Proteomes" id="UP000664032"/>
    </source>
</evidence>
<evidence type="ECO:0000313" key="1">
    <source>
        <dbReference type="EMBL" id="KAH9474469.1"/>
    </source>
</evidence>